<dbReference type="PANTHER" id="PTHR11405:SF53">
    <property type="entry name" value="CARBAMOYL-PHOSPHATE SYNTHASE [AMMONIA], MITOCHONDRIAL"/>
    <property type="match status" value="1"/>
</dbReference>
<dbReference type="FunFam" id="3.30.470.20:FF:000001">
    <property type="entry name" value="Carbamoyl-phosphate synthase large chain"/>
    <property type="match status" value="1"/>
</dbReference>
<dbReference type="Gene3D" id="3.40.50.1380">
    <property type="entry name" value="Methylglyoxal synthase-like domain"/>
    <property type="match status" value="1"/>
</dbReference>
<proteinExistence type="inferred from homology"/>
<feature type="binding site" evidence="17">
    <location>
        <position position="298"/>
    </location>
    <ligand>
        <name>ATP</name>
        <dbReference type="ChEBI" id="CHEBI:30616"/>
        <label>1</label>
    </ligand>
</feature>
<feature type="binding site" evidence="17">
    <location>
        <position position="242"/>
    </location>
    <ligand>
        <name>ATP</name>
        <dbReference type="ChEBI" id="CHEBI:30616"/>
        <label>1</label>
    </ligand>
</feature>
<feature type="domain" description="ATP-grasp" evidence="18">
    <location>
        <begin position="677"/>
        <end position="867"/>
    </location>
</feature>
<sequence length="1069" mass="117112">MSVDQKLKKVVVIGSGPIIVGQAAEFDYAGTQACLALKEEGIEVVLINSNPATIMTDTKIADRVYMEPLTSDFVKKILGKEQPEGLLPTLGGQVALNLAVDLAEEGFLDKEGIKLLGTQPEAIQQAEDRDLFNRLLGKISEPIAESKVVTSLEDAMDYGEEIGYPLIVRPAYTMGGTGGGIAENKEALKTIAALGIKSSRVGQILVERCVAGWKEVEFEVIRDKKDTCIAVCSMENVDPVGVHTGDSIVAAPSQTLANKEYQLLRSASLKIIRALKVEGGCNVQFALDPKSMDYIVIEVNPRVSRSSALASKATGYPIARIAAKIAVGLTLDEIPNPVTGIGHSAFEPSLDYVVVKIPRWPFDKFKKANRQLGTQMKATGEVMALDRSFEGALMKGIRSLELERESILLPELVALGKEELLKRILYRDDERMFYIAAGIFAGISLPWIHNKTGMDFFFLKKIENLVETEKEIQSLKGNGFQGMSPELLKKAKAMNLSDAVIAKHLGMEEKNFREQRKKRGVTAAYHMVDTCAGEFEAKTPYFYGSYGGKNETRPSRKKKVLILGSGPIRIGQGVEFDYCTVHALWTLKELGIESIVINNNPETVSTDYNASDRLYFEPLTPEDVMNVIDIEEPDGVMIQFGGQTAINLGEELAKHGVKILGTSMDSIDLAEDRDKFNQLMESLDISMPRGKTARTEKEALQAAKSIGFPLVIRPSYVLGGQNMEIIYREEELKNYMETSVFVTPRHPVLLDQYLQGMEVEVDAVSDGREVMIPAIMEHMERAGVHSGDSIGVVPPLRLSDGQKTRLYESTRKISRGLGIRGLINLQYVIHGKKILLLEVNPRSSRTVPFLSKVTGIPMINLATKAAMGMTLEEMGITPGVAEEISFYGVKVPVFSFGKLLQVEPSLGPEMKSTGESIGMEASYPKALYKALLASGLKVPLDGRLLVTIADKDKEEAMPLIKGFHQKGFSFSATAGTAKRMGERGIPAREVGMVGEEQGNVLDLIRTGKVDMVINTPVKGKQWKRDGFKIRRAAVEAGIPCITSLDTAKGILEVIDALSLNLVEIQDTIF</sequence>
<organism evidence="20 21">
    <name type="scientific">Isachenkonia alkalipeptolytica</name>
    <dbReference type="NCBI Taxonomy" id="2565777"/>
    <lineage>
        <taxon>Bacteria</taxon>
        <taxon>Bacillati</taxon>
        <taxon>Bacillota</taxon>
        <taxon>Clostridia</taxon>
        <taxon>Eubacteriales</taxon>
        <taxon>Clostridiaceae</taxon>
        <taxon>Isachenkonia</taxon>
    </lineage>
</organism>
<evidence type="ECO:0000256" key="9">
    <source>
        <dbReference type="ARBA" id="ARBA00022741"/>
    </source>
</evidence>
<feature type="binding site" evidence="17">
    <location>
        <position position="752"/>
    </location>
    <ligand>
        <name>ATP</name>
        <dbReference type="ChEBI" id="CHEBI:30616"/>
        <label>2</label>
    </ligand>
</feature>
<comment type="catalytic activity">
    <reaction evidence="14 17">
        <text>hydrogencarbonate + NH4(+) + 2 ATP = carbamoyl phosphate + 2 ADP + phosphate + 2 H(+)</text>
        <dbReference type="Rhea" id="RHEA:18029"/>
        <dbReference type="ChEBI" id="CHEBI:15378"/>
        <dbReference type="ChEBI" id="CHEBI:17544"/>
        <dbReference type="ChEBI" id="CHEBI:28938"/>
        <dbReference type="ChEBI" id="CHEBI:30616"/>
        <dbReference type="ChEBI" id="CHEBI:43474"/>
        <dbReference type="ChEBI" id="CHEBI:58228"/>
        <dbReference type="ChEBI" id="CHEBI:456216"/>
        <dbReference type="EC" id="6.3.4.16"/>
    </reaction>
</comment>
<evidence type="ECO:0000259" key="19">
    <source>
        <dbReference type="PROSITE" id="PS51855"/>
    </source>
</evidence>
<keyword evidence="6 17" id="KW-0028">Amino-acid biosynthesis</keyword>
<dbReference type="FunFam" id="3.30.470.20:FF:000026">
    <property type="entry name" value="Carbamoyl-phosphate synthase large chain"/>
    <property type="match status" value="1"/>
</dbReference>
<feature type="binding site" evidence="17">
    <location>
        <position position="298"/>
    </location>
    <ligand>
        <name>Mg(2+)</name>
        <dbReference type="ChEBI" id="CHEBI:18420"/>
        <label>1</label>
    </ligand>
</feature>
<feature type="binding site" evidence="17">
    <location>
        <position position="298"/>
    </location>
    <ligand>
        <name>Mn(2+)</name>
        <dbReference type="ChEBI" id="CHEBI:29035"/>
        <label>1</label>
    </ligand>
</feature>
<dbReference type="Proteomes" id="UP000449710">
    <property type="component" value="Unassembled WGS sequence"/>
</dbReference>
<evidence type="ECO:0000256" key="17">
    <source>
        <dbReference type="HAMAP-Rule" id="MF_01210"/>
    </source>
</evidence>
<dbReference type="SMART" id="SM01096">
    <property type="entry name" value="CPSase_L_D3"/>
    <property type="match status" value="1"/>
</dbReference>
<evidence type="ECO:0000256" key="3">
    <source>
        <dbReference type="ARBA" id="ARBA00009799"/>
    </source>
</evidence>
<comment type="function">
    <text evidence="17">Large subunit of the glutamine-dependent carbamoyl phosphate synthetase (CPSase). CPSase catalyzes the formation of carbamoyl phosphate from the ammonia moiety of glutamine, carbonate, and phosphate donated by ATP, constituting the first step of 2 biosynthetic pathways, one leading to arginine and/or urea and the other to pyrimidine nucleotides. The large subunit (synthetase) binds the substrates ammonia (free or transferred from glutamine from the small subunit), hydrogencarbonate and ATP and carries out an ATP-coupled ligase reaction, activating hydrogencarbonate by forming carboxy phosphate which reacts with ammonia to form carbamoyl phosphate.</text>
</comment>
<evidence type="ECO:0000256" key="15">
    <source>
        <dbReference type="ARBA" id="ARBA00048816"/>
    </source>
</evidence>
<comment type="pathway">
    <text evidence="2 17">Amino-acid biosynthesis; L-arginine biosynthesis; carbamoyl phosphate from bicarbonate: step 1/1.</text>
</comment>
<dbReference type="InterPro" id="IPR033937">
    <property type="entry name" value="MGS_CPS_CarB"/>
</dbReference>
<dbReference type="NCBIfam" id="NF009455">
    <property type="entry name" value="PRK12815.1"/>
    <property type="match status" value="1"/>
</dbReference>
<feature type="binding site" evidence="17">
    <location>
        <position position="840"/>
    </location>
    <ligand>
        <name>Mn(2+)</name>
        <dbReference type="ChEBI" id="CHEBI:29035"/>
        <label>4</label>
    </ligand>
</feature>
<dbReference type="NCBIfam" id="TIGR01369">
    <property type="entry name" value="CPSaseII_lrg"/>
    <property type="match status" value="1"/>
</dbReference>
<keyword evidence="7" id="KW-0479">Metal-binding</keyword>
<dbReference type="PROSITE" id="PS51855">
    <property type="entry name" value="MGS"/>
    <property type="match status" value="1"/>
</dbReference>
<evidence type="ECO:0000313" key="21">
    <source>
        <dbReference type="Proteomes" id="UP000449710"/>
    </source>
</evidence>
<feature type="binding site" evidence="17">
    <location>
        <position position="785"/>
    </location>
    <ligand>
        <name>ATP</name>
        <dbReference type="ChEBI" id="CHEBI:30616"/>
        <label>2</label>
    </ligand>
</feature>
<keyword evidence="5 17" id="KW-0436">Ligase</keyword>
<evidence type="ECO:0000256" key="12">
    <source>
        <dbReference type="ARBA" id="ARBA00022975"/>
    </source>
</evidence>
<comment type="caution">
    <text evidence="20">The sequence shown here is derived from an EMBL/GenBank/DDBJ whole genome shotgun (WGS) entry which is preliminary data.</text>
</comment>
<feature type="binding site" evidence="17">
    <location>
        <position position="713"/>
    </location>
    <ligand>
        <name>ATP</name>
        <dbReference type="ChEBI" id="CHEBI:30616"/>
        <label>2</label>
    </ligand>
</feature>
<gene>
    <name evidence="17 20" type="primary">carB</name>
    <name evidence="20" type="ORF">ISALK_04570</name>
</gene>
<comment type="function">
    <text evidence="16">Small subunit of the glutamine-dependent carbamoyl phosphate synthetase (CPSase). CPSase catalyzes the formation of carbamoyl phosphate from the ammonia moiety of glutamine, carbonate, and phosphate donated by ATP, constituting the first step of the biosynthetic pathway leading to pyrimidine nucleotides. The large subunit (synthetase) binds the substrates ammonia (free or transferred from glutamine from the small subunit), hydrogencarbonate and ATP and carries out an ATP-coupled ligase reaction, activating hydrogencarbonate by forming carboxy phosphate which reacts with ammonia to form carbamoyl phosphate.</text>
</comment>
<feature type="binding site" evidence="17">
    <location>
        <position position="284"/>
    </location>
    <ligand>
        <name>Mn(2+)</name>
        <dbReference type="ChEBI" id="CHEBI:29035"/>
        <label>1</label>
    </ligand>
</feature>
<dbReference type="InterPro" id="IPR005480">
    <property type="entry name" value="CPSase_lsu_oligo"/>
</dbReference>
<comment type="subunit">
    <text evidence="17">Composed of two chains; the small (or glutamine) chain promotes the hydrolysis of glutamine to ammonia, which is used by the large (or ammonia) chain to synthesize carbamoyl phosphate. Tetramer of heterodimers (alpha,beta)4.</text>
</comment>
<feature type="binding site" evidence="17">
    <location>
        <position position="826"/>
    </location>
    <ligand>
        <name>Mg(2+)</name>
        <dbReference type="ChEBI" id="CHEBI:18420"/>
        <label>3</label>
    </ligand>
</feature>
<feature type="binding site" evidence="17">
    <location>
        <position position="241"/>
    </location>
    <ligand>
        <name>ATP</name>
        <dbReference type="ChEBI" id="CHEBI:30616"/>
        <label>1</label>
    </ligand>
</feature>
<dbReference type="EC" id="6.3.4.16" evidence="17"/>
<evidence type="ECO:0000256" key="2">
    <source>
        <dbReference type="ARBA" id="ARBA00005077"/>
    </source>
</evidence>
<dbReference type="GO" id="GO:0004087">
    <property type="term" value="F:carbamoyl-phosphate synthase (ammonia) activity"/>
    <property type="evidence" value="ECO:0007669"/>
    <property type="project" value="UniProtKB-EC"/>
</dbReference>
<feature type="binding site" evidence="17">
    <location>
        <position position="826"/>
    </location>
    <ligand>
        <name>Mn(2+)</name>
        <dbReference type="ChEBI" id="CHEBI:29035"/>
        <label>3</label>
    </ligand>
</feature>
<feature type="binding site" evidence="17">
    <location>
        <position position="838"/>
    </location>
    <ligand>
        <name>ATP</name>
        <dbReference type="ChEBI" id="CHEBI:30616"/>
        <label>2</label>
    </ligand>
</feature>
<feature type="binding site" evidence="17">
    <location>
        <position position="786"/>
    </location>
    <ligand>
        <name>ATP</name>
        <dbReference type="ChEBI" id="CHEBI:30616"/>
        <label>2</label>
    </ligand>
</feature>
<keyword evidence="21" id="KW-1185">Reference proteome</keyword>
<feature type="binding site" evidence="17">
    <location>
        <position position="210"/>
    </location>
    <ligand>
        <name>ATP</name>
        <dbReference type="ChEBI" id="CHEBI:30616"/>
        <label>1</label>
    </ligand>
</feature>
<dbReference type="Pfam" id="PF25596">
    <property type="entry name" value="CPSase_L_D1"/>
    <property type="match status" value="2"/>
</dbReference>
<feature type="binding site" evidence="17">
    <location>
        <position position="298"/>
    </location>
    <ligand>
        <name>Mg(2+)</name>
        <dbReference type="ChEBI" id="CHEBI:18420"/>
        <label>2</label>
    </ligand>
</feature>
<comment type="pathway">
    <text evidence="17">Pyrimidine metabolism; UMP biosynthesis via de novo pathway; (S)-dihydroorotate from bicarbonate: step 1/3.</text>
</comment>
<feature type="binding site" evidence="17">
    <location>
        <position position="758"/>
    </location>
    <ligand>
        <name>ATP</name>
        <dbReference type="ChEBI" id="CHEBI:30616"/>
        <label>2</label>
    </ligand>
</feature>
<evidence type="ECO:0000256" key="13">
    <source>
        <dbReference type="ARBA" id="ARBA00023211"/>
    </source>
</evidence>
<evidence type="ECO:0000256" key="5">
    <source>
        <dbReference type="ARBA" id="ARBA00022598"/>
    </source>
</evidence>
<feature type="binding site" evidence="17">
    <location>
        <position position="838"/>
    </location>
    <ligand>
        <name>Mg(2+)</name>
        <dbReference type="ChEBI" id="CHEBI:18420"/>
        <label>3</label>
    </ligand>
</feature>
<feature type="binding site" evidence="17">
    <location>
        <position position="243"/>
    </location>
    <ligand>
        <name>ATP</name>
        <dbReference type="ChEBI" id="CHEBI:30616"/>
        <label>1</label>
    </ligand>
</feature>
<dbReference type="InterPro" id="IPR005483">
    <property type="entry name" value="CPSase_dom"/>
</dbReference>
<evidence type="ECO:0000256" key="4">
    <source>
        <dbReference type="ARBA" id="ARBA00022571"/>
    </source>
</evidence>
<protein>
    <recommendedName>
        <fullName evidence="17">Carbamoyl phosphate synthase large chain</fullName>
        <ecNumber evidence="17">6.3.4.16</ecNumber>
        <ecNumber evidence="17">6.3.5.5</ecNumber>
    </recommendedName>
    <alternativeName>
        <fullName evidence="17">Carbamoyl phosphate synthetase ammonia chain</fullName>
    </alternativeName>
</protein>
<dbReference type="GO" id="GO:0044205">
    <property type="term" value="P:'de novo' UMP biosynthetic process"/>
    <property type="evidence" value="ECO:0007669"/>
    <property type="project" value="UniProtKB-UniRule"/>
</dbReference>
<keyword evidence="9 17" id="KW-0547">Nucleotide-binding</keyword>
<comment type="similarity">
    <text evidence="3 17">Belongs to the CarB family.</text>
</comment>
<dbReference type="HAMAP" id="MF_01210_B">
    <property type="entry name" value="CPSase_L_chain_B"/>
    <property type="match status" value="1"/>
</dbReference>
<keyword evidence="12 17" id="KW-0665">Pyrimidine biosynthesis</keyword>
<dbReference type="GO" id="GO:0046872">
    <property type="term" value="F:metal ion binding"/>
    <property type="evidence" value="ECO:0007669"/>
    <property type="project" value="UniProtKB-KW"/>
</dbReference>
<dbReference type="GO" id="GO:0006526">
    <property type="term" value="P:L-arginine biosynthetic process"/>
    <property type="evidence" value="ECO:0007669"/>
    <property type="project" value="UniProtKB-UniRule"/>
</dbReference>
<dbReference type="PROSITE" id="PS00866">
    <property type="entry name" value="CPSASE_1"/>
    <property type="match status" value="1"/>
</dbReference>
<evidence type="ECO:0000256" key="11">
    <source>
        <dbReference type="ARBA" id="ARBA00022842"/>
    </source>
</evidence>
<keyword evidence="4 17" id="KW-0055">Arginine biosynthesis</keyword>
<dbReference type="InterPro" id="IPR036897">
    <property type="entry name" value="CarbamoylP_synth_lsu_oligo_sf"/>
</dbReference>
<comment type="caution">
    <text evidence="17">Lacks conserved residue(s) required for the propagation of feature annotation.</text>
</comment>
<dbReference type="InterPro" id="IPR011761">
    <property type="entry name" value="ATP-grasp"/>
</dbReference>
<comment type="domain">
    <text evidence="17">The large subunit is composed of 2 ATP-grasp domains that are involved in binding the 2 ATP molecules needed for carbamoyl phosphate synthesis. The N-terminal ATP-grasp domain (referred to as the carboxyphosphate synthetic component) catalyzes the ATP-dependent phosphorylation of hydrogencarbonate to carboxyphosphate and the subsequent nucleophilic attack by ammonia to form a carbamate intermediate. The C-terminal ATP-grasp domain (referred to as the carbamoyl phosphate synthetic component) then catalyzes the phosphorylation of carbamate with the second ATP to form the end product carbamoyl phosphate. The reactive and unstable enzyme intermediates are sequentially channeled from one active site to the next through the interior of the protein over a distance of at least 96 A.</text>
</comment>
<feature type="domain" description="ATP-grasp" evidence="18">
    <location>
        <begin position="133"/>
        <end position="327"/>
    </location>
</feature>
<dbReference type="EC" id="6.3.5.5" evidence="17"/>
<dbReference type="Pfam" id="PF02786">
    <property type="entry name" value="CPSase_L_D2"/>
    <property type="match status" value="2"/>
</dbReference>
<keyword evidence="8 17" id="KW-0677">Repeat</keyword>
<feature type="binding site" evidence="17">
    <location>
        <position position="754"/>
    </location>
    <ligand>
        <name>ATP</name>
        <dbReference type="ChEBI" id="CHEBI:30616"/>
        <label>2</label>
    </ligand>
</feature>
<feature type="binding site" evidence="17">
    <location>
        <position position="176"/>
    </location>
    <ligand>
        <name>ATP</name>
        <dbReference type="ChEBI" id="CHEBI:30616"/>
        <label>1</label>
    </ligand>
</feature>
<dbReference type="PANTHER" id="PTHR11405">
    <property type="entry name" value="CARBAMOYLTRANSFERASE FAMILY MEMBER"/>
    <property type="match status" value="1"/>
</dbReference>
<keyword evidence="11" id="KW-0460">Magnesium</keyword>
<dbReference type="GO" id="GO:0006541">
    <property type="term" value="P:glutamine metabolic process"/>
    <property type="evidence" value="ECO:0007669"/>
    <property type="project" value="TreeGrafter"/>
</dbReference>
<feature type="binding site" evidence="17">
    <location>
        <position position="826"/>
    </location>
    <ligand>
        <name>ATP</name>
        <dbReference type="ChEBI" id="CHEBI:30616"/>
        <label>2</label>
    </ligand>
</feature>
<dbReference type="Pfam" id="PF02142">
    <property type="entry name" value="MGS"/>
    <property type="match status" value="1"/>
</dbReference>
<comment type="cofactor">
    <cofactor evidence="17">
        <name>Mg(2+)</name>
        <dbReference type="ChEBI" id="CHEBI:18420"/>
    </cofactor>
    <cofactor evidence="17">
        <name>Mn(2+)</name>
        <dbReference type="ChEBI" id="CHEBI:29035"/>
    </cofactor>
    <text evidence="17">Binds 4 Mg(2+) or Mn(2+) ions per subunit.</text>
</comment>
<keyword evidence="10 17" id="KW-0067">ATP-binding</keyword>
<keyword evidence="13" id="KW-0464">Manganese</keyword>
<dbReference type="FunFam" id="3.40.50.20:FF:000001">
    <property type="entry name" value="Carbamoyl-phosphate synthase large chain"/>
    <property type="match status" value="2"/>
</dbReference>
<feature type="binding site" evidence="17">
    <location>
        <position position="838"/>
    </location>
    <ligand>
        <name>Mn(2+)</name>
        <dbReference type="ChEBI" id="CHEBI:29035"/>
        <label>4</label>
    </ligand>
</feature>
<dbReference type="SUPFAM" id="SSF52440">
    <property type="entry name" value="PreATP-grasp domain"/>
    <property type="match status" value="2"/>
</dbReference>
<name>A0AA43XJ93_9CLOT</name>
<dbReference type="GO" id="GO:0005737">
    <property type="term" value="C:cytoplasm"/>
    <property type="evidence" value="ECO:0007669"/>
    <property type="project" value="TreeGrafter"/>
</dbReference>
<dbReference type="NCBIfam" id="NF003671">
    <property type="entry name" value="PRK05294.1"/>
    <property type="match status" value="1"/>
</dbReference>
<evidence type="ECO:0000313" key="20">
    <source>
        <dbReference type="EMBL" id="NBG87767.1"/>
    </source>
</evidence>
<dbReference type="AlphaFoldDB" id="A0AA43XJ93"/>
<dbReference type="InterPro" id="IPR005479">
    <property type="entry name" value="CPAse_ATP-bd"/>
</dbReference>
<feature type="binding site" evidence="17">
    <location>
        <position position="838"/>
    </location>
    <ligand>
        <name>Mn(2+)</name>
        <dbReference type="ChEBI" id="CHEBI:29035"/>
        <label>3</label>
    </ligand>
</feature>
<feature type="binding site" evidence="17">
    <location>
        <position position="215"/>
    </location>
    <ligand>
        <name>ATP</name>
        <dbReference type="ChEBI" id="CHEBI:30616"/>
        <label>1</label>
    </ligand>
</feature>
<dbReference type="PROSITE" id="PS00867">
    <property type="entry name" value="CPSASE_2"/>
    <property type="match status" value="2"/>
</dbReference>
<feature type="binding site" evidence="17">
    <location>
        <position position="129"/>
    </location>
    <ligand>
        <name>ATP</name>
        <dbReference type="ChEBI" id="CHEBI:30616"/>
        <label>1</label>
    </ligand>
</feature>
<dbReference type="InterPro" id="IPR013815">
    <property type="entry name" value="ATP_grasp_subdomain_1"/>
</dbReference>
<dbReference type="RefSeq" id="WP_160719571.1">
    <property type="nucleotide sequence ID" value="NZ_SUMG01000004.1"/>
</dbReference>
<dbReference type="InterPro" id="IPR011607">
    <property type="entry name" value="MGS-like_dom"/>
</dbReference>
<evidence type="ECO:0000256" key="10">
    <source>
        <dbReference type="ARBA" id="ARBA00022840"/>
    </source>
</evidence>
<feature type="binding site" evidence="17">
    <location>
        <position position="298"/>
    </location>
    <ligand>
        <name>Mn(2+)</name>
        <dbReference type="ChEBI" id="CHEBI:29035"/>
        <label>2</label>
    </ligand>
</feature>
<feature type="binding site" evidence="17">
    <location>
        <position position="175"/>
    </location>
    <ligand>
        <name>ATP</name>
        <dbReference type="ChEBI" id="CHEBI:30616"/>
        <label>1</label>
    </ligand>
</feature>
<dbReference type="GO" id="GO:0004088">
    <property type="term" value="F:carbamoyl-phosphate synthase (glutamine-hydrolyzing) activity"/>
    <property type="evidence" value="ECO:0007669"/>
    <property type="project" value="UniProtKB-UniRule"/>
</dbReference>
<evidence type="ECO:0000256" key="6">
    <source>
        <dbReference type="ARBA" id="ARBA00022605"/>
    </source>
</evidence>
<dbReference type="InterPro" id="IPR036914">
    <property type="entry name" value="MGS-like_dom_sf"/>
</dbReference>
<comment type="catalytic activity">
    <reaction evidence="15 17">
        <text>hydrogencarbonate + L-glutamine + 2 ATP + H2O = carbamoyl phosphate + L-glutamate + 2 ADP + phosphate + 2 H(+)</text>
        <dbReference type="Rhea" id="RHEA:18633"/>
        <dbReference type="ChEBI" id="CHEBI:15377"/>
        <dbReference type="ChEBI" id="CHEBI:15378"/>
        <dbReference type="ChEBI" id="CHEBI:17544"/>
        <dbReference type="ChEBI" id="CHEBI:29985"/>
        <dbReference type="ChEBI" id="CHEBI:30616"/>
        <dbReference type="ChEBI" id="CHEBI:43474"/>
        <dbReference type="ChEBI" id="CHEBI:58228"/>
        <dbReference type="ChEBI" id="CHEBI:58359"/>
        <dbReference type="ChEBI" id="CHEBI:456216"/>
        <dbReference type="EC" id="6.3.5.5"/>
    </reaction>
</comment>
<feature type="binding site" evidence="17">
    <location>
        <position position="284"/>
    </location>
    <ligand>
        <name>ATP</name>
        <dbReference type="ChEBI" id="CHEBI:30616"/>
        <label>1</label>
    </ligand>
</feature>
<dbReference type="Pfam" id="PF02787">
    <property type="entry name" value="CPSase_L_D3"/>
    <property type="match status" value="1"/>
</dbReference>
<dbReference type="InterPro" id="IPR006275">
    <property type="entry name" value="CPSase_lsu"/>
</dbReference>
<dbReference type="Gene3D" id="3.40.50.20">
    <property type="match status" value="2"/>
</dbReference>
<feature type="binding site" evidence="17">
    <location>
        <position position="838"/>
    </location>
    <ligand>
        <name>Mg(2+)</name>
        <dbReference type="ChEBI" id="CHEBI:18420"/>
        <label>4</label>
    </ligand>
</feature>
<evidence type="ECO:0000256" key="16">
    <source>
        <dbReference type="ARBA" id="ARBA00060037"/>
    </source>
</evidence>
<feature type="binding site" evidence="17">
    <location>
        <position position="208"/>
    </location>
    <ligand>
        <name>ATP</name>
        <dbReference type="ChEBI" id="CHEBI:30616"/>
        <label>1</label>
    </ligand>
</feature>
<feature type="binding site" evidence="17">
    <location>
        <position position="840"/>
    </location>
    <ligand>
        <name>Mg(2+)</name>
        <dbReference type="ChEBI" id="CHEBI:18420"/>
        <label>4</label>
    </ligand>
</feature>
<reference evidence="20 21" key="1">
    <citation type="submission" date="2019-04" db="EMBL/GenBank/DDBJ databases">
        <title>Isachenkonia alkalipeptolytica gen. nov. sp. nov. a new anaerobic, alkiliphilic organothrophic bacterium capable to reduce synthesized ferrihydrite isolated from a soda lake.</title>
        <authorList>
            <person name="Toshchakov S.V."/>
            <person name="Zavarzina D.G."/>
            <person name="Zhilina T.N."/>
            <person name="Kostrikina N.A."/>
            <person name="Kublanov I.V."/>
        </authorList>
    </citation>
    <scope>NUCLEOTIDE SEQUENCE [LARGE SCALE GENOMIC DNA]</scope>
    <source>
        <strain evidence="20 21">Z-1701</strain>
    </source>
</reference>
<evidence type="ECO:0000256" key="1">
    <source>
        <dbReference type="ARBA" id="ARBA00001936"/>
    </source>
</evidence>
<feature type="binding site" evidence="17">
    <location>
        <position position="300"/>
    </location>
    <ligand>
        <name>Mn(2+)</name>
        <dbReference type="ChEBI" id="CHEBI:29035"/>
        <label>2</label>
    </ligand>
</feature>
<dbReference type="SMART" id="SM00851">
    <property type="entry name" value="MGS"/>
    <property type="match status" value="1"/>
</dbReference>
<feature type="region of interest" description="Carbamoyl phosphate synthetic domain" evidence="17">
    <location>
        <begin position="553"/>
        <end position="935"/>
    </location>
</feature>
<evidence type="ECO:0000259" key="18">
    <source>
        <dbReference type="PROSITE" id="PS50975"/>
    </source>
</evidence>
<dbReference type="FunFam" id="3.30.1490.20:FF:000001">
    <property type="entry name" value="Carbamoyl-phosphate synthase large chain"/>
    <property type="match status" value="1"/>
</dbReference>
<dbReference type="SUPFAM" id="SSF48108">
    <property type="entry name" value="Carbamoyl phosphate synthetase, large subunit connection domain"/>
    <property type="match status" value="1"/>
</dbReference>
<dbReference type="PRINTS" id="PR00098">
    <property type="entry name" value="CPSASE"/>
</dbReference>
<feature type="binding site" evidence="17">
    <location>
        <position position="169"/>
    </location>
    <ligand>
        <name>ATP</name>
        <dbReference type="ChEBI" id="CHEBI:30616"/>
        <label>1</label>
    </ligand>
</feature>
<feature type="region of interest" description="Carboxyphosphate synthetic domain" evidence="17">
    <location>
        <begin position="1"/>
        <end position="401"/>
    </location>
</feature>
<feature type="binding site" evidence="17">
    <location>
        <position position="284"/>
    </location>
    <ligand>
        <name>Mg(2+)</name>
        <dbReference type="ChEBI" id="CHEBI:18420"/>
        <label>1</label>
    </ligand>
</feature>
<feature type="binding site" evidence="17">
    <location>
        <position position="300"/>
    </location>
    <ligand>
        <name>Mg(2+)</name>
        <dbReference type="ChEBI" id="CHEBI:18420"/>
        <label>2</label>
    </ligand>
</feature>
<dbReference type="CDD" id="cd01424">
    <property type="entry name" value="MGS_CPS_II"/>
    <property type="match status" value="1"/>
</dbReference>
<comment type="cofactor">
    <cofactor evidence="1">
        <name>Mn(2+)</name>
        <dbReference type="ChEBI" id="CHEBI:29035"/>
    </cofactor>
</comment>
<dbReference type="FunFam" id="1.10.1030.10:FF:000002">
    <property type="entry name" value="Carbamoyl-phosphate synthase large chain"/>
    <property type="match status" value="1"/>
</dbReference>
<dbReference type="Gene3D" id="3.30.1490.20">
    <property type="entry name" value="ATP-grasp fold, A domain"/>
    <property type="match status" value="1"/>
</dbReference>
<feature type="binding site" evidence="17">
    <location>
        <position position="784"/>
    </location>
    <ligand>
        <name>ATP</name>
        <dbReference type="ChEBI" id="CHEBI:30616"/>
        <label>2</label>
    </ligand>
</feature>
<feature type="domain" description="MGS-like" evidence="19">
    <location>
        <begin position="936"/>
        <end position="1069"/>
    </location>
</feature>
<dbReference type="EMBL" id="SUMG01000004">
    <property type="protein sequence ID" value="NBG87767.1"/>
    <property type="molecule type" value="Genomic_DNA"/>
</dbReference>
<feature type="binding site" evidence="17">
    <location>
        <position position="783"/>
    </location>
    <ligand>
        <name>ATP</name>
        <dbReference type="ChEBI" id="CHEBI:30616"/>
        <label>2</label>
    </ligand>
</feature>
<dbReference type="InterPro" id="IPR058047">
    <property type="entry name" value="CPSase_preATP-grasp"/>
</dbReference>
<dbReference type="SUPFAM" id="SSF56059">
    <property type="entry name" value="Glutathione synthetase ATP-binding domain-like"/>
    <property type="match status" value="2"/>
</dbReference>
<evidence type="ECO:0000256" key="8">
    <source>
        <dbReference type="ARBA" id="ARBA00022737"/>
    </source>
</evidence>
<evidence type="ECO:0000256" key="7">
    <source>
        <dbReference type="ARBA" id="ARBA00022723"/>
    </source>
</evidence>
<dbReference type="PROSITE" id="PS50975">
    <property type="entry name" value="ATP_GRASP"/>
    <property type="match status" value="2"/>
</dbReference>
<evidence type="ECO:0000256" key="14">
    <source>
        <dbReference type="ARBA" id="ARBA00047359"/>
    </source>
</evidence>
<dbReference type="Gene3D" id="1.10.1030.10">
    <property type="entry name" value="Carbamoyl-phosphate synthetase, large subunit oligomerisation domain"/>
    <property type="match status" value="1"/>
</dbReference>
<dbReference type="GO" id="GO:0005524">
    <property type="term" value="F:ATP binding"/>
    <property type="evidence" value="ECO:0007669"/>
    <property type="project" value="UniProtKB-UniRule"/>
</dbReference>
<accession>A0AA43XJ93</accession>
<dbReference type="InterPro" id="IPR016185">
    <property type="entry name" value="PreATP-grasp_dom_sf"/>
</dbReference>
<dbReference type="Gene3D" id="3.30.470.20">
    <property type="entry name" value="ATP-grasp fold, B domain"/>
    <property type="match status" value="2"/>
</dbReference>
<dbReference type="SUPFAM" id="SSF52335">
    <property type="entry name" value="Methylglyoxal synthase-like"/>
    <property type="match status" value="1"/>
</dbReference>
<feature type="region of interest" description="Allosteric domain" evidence="17">
    <location>
        <begin position="936"/>
        <end position="1069"/>
    </location>
</feature>